<feature type="region of interest" description="Disordered" evidence="1">
    <location>
        <begin position="1"/>
        <end position="25"/>
    </location>
</feature>
<reference evidence="2 4" key="2">
    <citation type="submission" date="2018-11" db="EMBL/GenBank/DDBJ databases">
        <authorList>
            <consortium name="Pathogen Informatics"/>
        </authorList>
    </citation>
    <scope>NUCLEOTIDE SEQUENCE [LARGE SCALE GENOMIC DNA]</scope>
</reference>
<reference evidence="5" key="1">
    <citation type="submission" date="2016-03" db="UniProtKB">
        <authorList>
            <consortium name="WormBaseParasite"/>
        </authorList>
    </citation>
    <scope>IDENTIFICATION</scope>
</reference>
<dbReference type="AlphaFoldDB" id="A0A0N4UER6"/>
<protein>
    <submittedName>
        <fullName evidence="5">CYSTM domain-containing protein</fullName>
    </submittedName>
</protein>
<organism evidence="3 5">
    <name type="scientific">Dracunculus medinensis</name>
    <name type="common">Guinea worm</name>
    <dbReference type="NCBI Taxonomy" id="318479"/>
    <lineage>
        <taxon>Eukaryota</taxon>
        <taxon>Metazoa</taxon>
        <taxon>Ecdysozoa</taxon>
        <taxon>Nematoda</taxon>
        <taxon>Chromadorea</taxon>
        <taxon>Rhabditida</taxon>
        <taxon>Spirurina</taxon>
        <taxon>Dracunculoidea</taxon>
        <taxon>Dracunculidae</taxon>
        <taxon>Dracunculus</taxon>
    </lineage>
</organism>
<sequence>MSAPPPYNPSYPQQSYGPPQPGYEQQQSYVQRPGYGYGAPQQAYYGGQPGYGFPQLQPQCVNVGHRNQESKSAASNCWLWALLAFCCGCCLADCCD</sequence>
<accession>A0A0N4UER6</accession>
<evidence type="ECO:0000313" key="5">
    <source>
        <dbReference type="WBParaSite" id="DME_0000588801-mRNA-1"/>
    </source>
</evidence>
<dbReference type="WBParaSite" id="DME_0000588801-mRNA-1">
    <property type="protein sequence ID" value="DME_0000588801-mRNA-1"/>
    <property type="gene ID" value="DME_0000588801"/>
</dbReference>
<name>A0A0N4UER6_DRAME</name>
<proteinExistence type="predicted"/>
<evidence type="ECO:0000256" key="1">
    <source>
        <dbReference type="SAM" id="MobiDB-lite"/>
    </source>
</evidence>
<evidence type="ECO:0000313" key="3">
    <source>
        <dbReference type="Proteomes" id="UP000038040"/>
    </source>
</evidence>
<feature type="compositionally biased region" description="Low complexity" evidence="1">
    <location>
        <begin position="10"/>
        <end position="25"/>
    </location>
</feature>
<evidence type="ECO:0000313" key="2">
    <source>
        <dbReference type="EMBL" id="VDN59439.1"/>
    </source>
</evidence>
<dbReference type="Proteomes" id="UP000274756">
    <property type="component" value="Unassembled WGS sequence"/>
</dbReference>
<keyword evidence="4" id="KW-1185">Reference proteome</keyword>
<dbReference type="EMBL" id="UYYG01001181">
    <property type="protein sequence ID" value="VDN59439.1"/>
    <property type="molecule type" value="Genomic_DNA"/>
</dbReference>
<dbReference type="Proteomes" id="UP000038040">
    <property type="component" value="Unplaced"/>
</dbReference>
<evidence type="ECO:0000313" key="4">
    <source>
        <dbReference type="Proteomes" id="UP000274756"/>
    </source>
</evidence>
<dbReference type="STRING" id="318479.A0A0N4UER6"/>
<gene>
    <name evidence="2" type="ORF">DME_LOCUS9412</name>
</gene>